<evidence type="ECO:0000256" key="7">
    <source>
        <dbReference type="ARBA" id="ARBA00022989"/>
    </source>
</evidence>
<dbReference type="Proteomes" id="UP000824988">
    <property type="component" value="Chromosome"/>
</dbReference>
<name>A0A8D5AGM1_9GAMM</name>
<proteinExistence type="predicted"/>
<sequence>MRKTTRVFLGVIAVFVLGLGWLVRQAIDDVEQRYRESAEELLVDTAQLLAALLATDLQDGAPSVERLRLAMPALQRSRFEARIFAAVKRDVNLTVYVTDAAGRVLYHSQAEHEGEDYSRWNDVLRTLQGQYGARSTRAVPDRPDTSTMYVAAPILRDGRIAGVVSVGKPTASYRPFVEAARRNLLIGGATTGLAVLLLALAVALWLLRPVGLFSDYMQLLKNRRQAGLPRLGRSALGLLGAAFDEMRDALAGRSYVEEYVQALTHEIKSPLSAIRAAAELLDENLPAEQRRRFLGHIRDEGGRIQDIVDRLLELSALEKRRSLAELQRIELAPLLREAAASLASSAAARHIAIRCDIPEQRYVEGDRFLLLRALDNLLQNAVQFSPAGSEIEIGLESSQHHHQIAIRDHGLGIPAYAEKRVFERFYSLPRPDSGKKSTGLGLSFVKEIAELHHGQVSLTNHPQGGVLALLRLRQA</sequence>
<evidence type="ECO:0000259" key="9">
    <source>
        <dbReference type="PROSITE" id="PS50109"/>
    </source>
</evidence>
<evidence type="ECO:0000313" key="11">
    <source>
        <dbReference type="Proteomes" id="UP000824988"/>
    </source>
</evidence>
<dbReference type="InterPro" id="IPR003661">
    <property type="entry name" value="HisK_dim/P_dom"/>
</dbReference>
<feature type="domain" description="Histidine kinase" evidence="9">
    <location>
        <begin position="262"/>
        <end position="475"/>
    </location>
</feature>
<comment type="catalytic activity">
    <reaction evidence="1">
        <text>ATP + protein L-histidine = ADP + protein N-phospho-L-histidine.</text>
        <dbReference type="EC" id="2.7.13.3"/>
    </reaction>
</comment>
<dbReference type="InterPro" id="IPR005467">
    <property type="entry name" value="His_kinase_dom"/>
</dbReference>
<evidence type="ECO:0000256" key="1">
    <source>
        <dbReference type="ARBA" id="ARBA00000085"/>
    </source>
</evidence>
<evidence type="ECO:0000256" key="8">
    <source>
        <dbReference type="SAM" id="Phobius"/>
    </source>
</evidence>
<keyword evidence="7 8" id="KW-1133">Transmembrane helix</keyword>
<dbReference type="Pfam" id="PF00512">
    <property type="entry name" value="HisKA"/>
    <property type="match status" value="1"/>
</dbReference>
<accession>A0A8D5AGM1</accession>
<dbReference type="InterPro" id="IPR050428">
    <property type="entry name" value="TCS_sensor_his_kinase"/>
</dbReference>
<keyword evidence="3" id="KW-0597">Phosphoprotein</keyword>
<dbReference type="SMART" id="SM00388">
    <property type="entry name" value="HisKA"/>
    <property type="match status" value="1"/>
</dbReference>
<dbReference type="AlphaFoldDB" id="A0A8D5AGM1"/>
<dbReference type="CDD" id="cd00082">
    <property type="entry name" value="HisKA"/>
    <property type="match status" value="1"/>
</dbReference>
<dbReference type="GO" id="GO:0000155">
    <property type="term" value="F:phosphorelay sensor kinase activity"/>
    <property type="evidence" value="ECO:0007669"/>
    <property type="project" value="InterPro"/>
</dbReference>
<organism evidence="10 11">
    <name type="scientific">Methylogaea oryzae</name>
    <dbReference type="NCBI Taxonomy" id="1295382"/>
    <lineage>
        <taxon>Bacteria</taxon>
        <taxon>Pseudomonadati</taxon>
        <taxon>Pseudomonadota</taxon>
        <taxon>Gammaproteobacteria</taxon>
        <taxon>Methylococcales</taxon>
        <taxon>Methylococcaceae</taxon>
        <taxon>Methylogaea</taxon>
    </lineage>
</organism>
<keyword evidence="6 10" id="KW-0418">Kinase</keyword>
<evidence type="ECO:0000313" key="10">
    <source>
        <dbReference type="EMBL" id="BBL70528.1"/>
    </source>
</evidence>
<protein>
    <recommendedName>
        <fullName evidence="2">histidine kinase</fullName>
        <ecNumber evidence="2">2.7.13.3</ecNumber>
    </recommendedName>
</protein>
<evidence type="ECO:0000256" key="6">
    <source>
        <dbReference type="ARBA" id="ARBA00022777"/>
    </source>
</evidence>
<dbReference type="PROSITE" id="PS50109">
    <property type="entry name" value="HIS_KIN"/>
    <property type="match status" value="1"/>
</dbReference>
<dbReference type="Pfam" id="PF02518">
    <property type="entry name" value="HATPase_c"/>
    <property type="match status" value="1"/>
</dbReference>
<dbReference type="EC" id="2.7.13.3" evidence="2"/>
<dbReference type="KEGG" id="moz:MoryE10_11340"/>
<dbReference type="CDD" id="cd18773">
    <property type="entry name" value="PDC1_HK_sensor"/>
    <property type="match status" value="1"/>
</dbReference>
<evidence type="ECO:0000256" key="5">
    <source>
        <dbReference type="ARBA" id="ARBA00022692"/>
    </source>
</evidence>
<dbReference type="SMART" id="SM00387">
    <property type="entry name" value="HATPase_c"/>
    <property type="match status" value="1"/>
</dbReference>
<dbReference type="PANTHER" id="PTHR45436">
    <property type="entry name" value="SENSOR HISTIDINE KINASE YKOH"/>
    <property type="match status" value="1"/>
</dbReference>
<evidence type="ECO:0000256" key="4">
    <source>
        <dbReference type="ARBA" id="ARBA00022679"/>
    </source>
</evidence>
<keyword evidence="4" id="KW-0808">Transferase</keyword>
<dbReference type="RefSeq" id="WP_221048483.1">
    <property type="nucleotide sequence ID" value="NZ_AP019782.1"/>
</dbReference>
<dbReference type="InterPro" id="IPR003594">
    <property type="entry name" value="HATPase_dom"/>
</dbReference>
<gene>
    <name evidence="10" type="primary">creC</name>
    <name evidence="10" type="ORF">MoryE10_11340</name>
</gene>
<reference evidence="10" key="1">
    <citation type="submission" date="2019-06" db="EMBL/GenBank/DDBJ databases">
        <title>Complete genome sequence of Methylogaea oryzae strain JCM16910.</title>
        <authorList>
            <person name="Asakawa S."/>
        </authorList>
    </citation>
    <scope>NUCLEOTIDE SEQUENCE</scope>
    <source>
        <strain evidence="10">E10</strain>
    </source>
</reference>
<keyword evidence="8" id="KW-0472">Membrane</keyword>
<dbReference type="PANTHER" id="PTHR45436:SF10">
    <property type="entry name" value="HISTIDINE KINASE"/>
    <property type="match status" value="1"/>
</dbReference>
<evidence type="ECO:0000256" key="2">
    <source>
        <dbReference type="ARBA" id="ARBA00012438"/>
    </source>
</evidence>
<keyword evidence="11" id="KW-1185">Reference proteome</keyword>
<evidence type="ECO:0000256" key="3">
    <source>
        <dbReference type="ARBA" id="ARBA00022553"/>
    </source>
</evidence>
<keyword evidence="5 8" id="KW-0812">Transmembrane</keyword>
<feature type="transmembrane region" description="Helical" evidence="8">
    <location>
        <begin position="184"/>
        <end position="207"/>
    </location>
</feature>
<dbReference type="NCBIfam" id="NF008312">
    <property type="entry name" value="PRK11100.1"/>
    <property type="match status" value="1"/>
</dbReference>
<dbReference type="EMBL" id="AP019782">
    <property type="protein sequence ID" value="BBL70528.1"/>
    <property type="molecule type" value="Genomic_DNA"/>
</dbReference>